<organism evidence="2 3">
    <name type="scientific">Effrenium voratum</name>
    <dbReference type="NCBI Taxonomy" id="2562239"/>
    <lineage>
        <taxon>Eukaryota</taxon>
        <taxon>Sar</taxon>
        <taxon>Alveolata</taxon>
        <taxon>Dinophyceae</taxon>
        <taxon>Suessiales</taxon>
        <taxon>Symbiodiniaceae</taxon>
        <taxon>Effrenium</taxon>
    </lineage>
</organism>
<name>A0AA36NK51_9DINO</name>
<reference evidence="2" key="1">
    <citation type="submission" date="2023-08" db="EMBL/GenBank/DDBJ databases">
        <authorList>
            <person name="Chen Y."/>
            <person name="Shah S."/>
            <person name="Dougan E. K."/>
            <person name="Thang M."/>
            <person name="Chan C."/>
        </authorList>
    </citation>
    <scope>NUCLEOTIDE SEQUENCE</scope>
</reference>
<protein>
    <submittedName>
        <fullName evidence="2">Uncharacterized protein</fullName>
    </submittedName>
</protein>
<feature type="transmembrane region" description="Helical" evidence="1">
    <location>
        <begin position="319"/>
        <end position="337"/>
    </location>
</feature>
<keyword evidence="1" id="KW-0472">Membrane</keyword>
<sequence>MVVSDGQVLMEPPEDMHFTAAKLCLGKSPTGSAHGAHGAWQGTGYLSSALGIVFLQLTVAWCLYSTMGNAHGACATSEDCGRAMWCTVSRHPRTSSGGMCLGCGFRDAYKKDLANQFCHANGTVLSSARAADLQLAVEEPDSLGNPQSIYIILTMADVEALCADCTSPRGFMPQLAEMNIKAIGLREGVMYALVAAASALCIMEESLALFKTLLYLHRVQPPEDRRDGLWRLKRRALLLLQTARVFTLASVLVCVPLFILFDSADGVSILLNTVACLFILELDNLAFAYGVRELQRTEILEPFTCSLADATNVERAKELLAVASLLGISLVGLGRNMEGSYLVLPWALVIVACTLGEALLTCCKGRPSIGACCFILVRTSLMFVLTLFYPLIFSGGTWWIPY</sequence>
<dbReference type="Proteomes" id="UP001178507">
    <property type="component" value="Unassembled WGS sequence"/>
</dbReference>
<keyword evidence="1" id="KW-0812">Transmembrane</keyword>
<feature type="transmembrane region" description="Helical" evidence="1">
    <location>
        <begin position="237"/>
        <end position="261"/>
    </location>
</feature>
<feature type="transmembrane region" description="Helical" evidence="1">
    <location>
        <begin position="375"/>
        <end position="400"/>
    </location>
</feature>
<gene>
    <name evidence="2" type="ORF">EVOR1521_LOCUS31263</name>
</gene>
<keyword evidence="1" id="KW-1133">Transmembrane helix</keyword>
<evidence type="ECO:0000313" key="2">
    <source>
        <dbReference type="EMBL" id="CAJ1410437.1"/>
    </source>
</evidence>
<evidence type="ECO:0000256" key="1">
    <source>
        <dbReference type="SAM" id="Phobius"/>
    </source>
</evidence>
<comment type="caution">
    <text evidence="2">The sequence shown here is derived from an EMBL/GenBank/DDBJ whole genome shotgun (WGS) entry which is preliminary data.</text>
</comment>
<dbReference type="EMBL" id="CAUJNA010003816">
    <property type="protein sequence ID" value="CAJ1410437.1"/>
    <property type="molecule type" value="Genomic_DNA"/>
</dbReference>
<keyword evidence="3" id="KW-1185">Reference proteome</keyword>
<feature type="transmembrane region" description="Helical" evidence="1">
    <location>
        <begin position="343"/>
        <end position="363"/>
    </location>
</feature>
<evidence type="ECO:0000313" key="3">
    <source>
        <dbReference type="Proteomes" id="UP001178507"/>
    </source>
</evidence>
<dbReference type="AlphaFoldDB" id="A0AA36NK51"/>
<proteinExistence type="predicted"/>
<feature type="transmembrane region" description="Helical" evidence="1">
    <location>
        <begin position="267"/>
        <end position="291"/>
    </location>
</feature>
<accession>A0AA36NK51</accession>